<name>A0ABU8XL60_9PROT</name>
<evidence type="ECO:0000256" key="4">
    <source>
        <dbReference type="ARBA" id="ARBA00023015"/>
    </source>
</evidence>
<evidence type="ECO:0000256" key="2">
    <source>
        <dbReference type="ARBA" id="ARBA00022814"/>
    </source>
</evidence>
<gene>
    <name evidence="6 8" type="primary">nusB</name>
    <name evidence="8" type="ORF">U1T56_02085</name>
</gene>
<dbReference type="PANTHER" id="PTHR11078">
    <property type="entry name" value="N UTILIZATION SUBSTANCE PROTEIN B-RELATED"/>
    <property type="match status" value="1"/>
</dbReference>
<accession>A0ABU8XL60</accession>
<proteinExistence type="inferred from homology"/>
<evidence type="ECO:0000259" key="7">
    <source>
        <dbReference type="Pfam" id="PF01029"/>
    </source>
</evidence>
<dbReference type="NCBIfam" id="TIGR01951">
    <property type="entry name" value="nusB"/>
    <property type="match status" value="1"/>
</dbReference>
<keyword evidence="4 6" id="KW-0805">Transcription regulation</keyword>
<reference evidence="8 9" key="1">
    <citation type="submission" date="2024-01" db="EMBL/GenBank/DDBJ databases">
        <title>Multi-omics insights into the function and evolution of sodium benzoate biodegradation pathways in Benzoatithermus flavus gen. nov., sp. nov. from hot spring.</title>
        <authorList>
            <person name="Hu C.-J."/>
            <person name="Li W.-J."/>
        </authorList>
    </citation>
    <scope>NUCLEOTIDE SEQUENCE [LARGE SCALE GENOMIC DNA]</scope>
    <source>
        <strain evidence="8 9">SYSU G07066</strain>
    </source>
</reference>
<comment type="caution">
    <text evidence="8">The sequence shown here is derived from an EMBL/GenBank/DDBJ whole genome shotgun (WGS) entry which is preliminary data.</text>
</comment>
<dbReference type="HAMAP" id="MF_00073">
    <property type="entry name" value="NusB"/>
    <property type="match status" value="1"/>
</dbReference>
<comment type="similarity">
    <text evidence="1 6">Belongs to the NusB family.</text>
</comment>
<evidence type="ECO:0000256" key="5">
    <source>
        <dbReference type="ARBA" id="ARBA00023163"/>
    </source>
</evidence>
<dbReference type="InterPro" id="IPR006027">
    <property type="entry name" value="NusB_RsmB_TIM44"/>
</dbReference>
<keyword evidence="3 6" id="KW-0694">RNA-binding</keyword>
<dbReference type="PANTHER" id="PTHR11078:SF3">
    <property type="entry name" value="ANTITERMINATION NUSB DOMAIN-CONTAINING PROTEIN"/>
    <property type="match status" value="1"/>
</dbReference>
<evidence type="ECO:0000256" key="6">
    <source>
        <dbReference type="HAMAP-Rule" id="MF_00073"/>
    </source>
</evidence>
<dbReference type="RefSeq" id="WP_418157765.1">
    <property type="nucleotide sequence ID" value="NZ_JBBLZC010000001.1"/>
</dbReference>
<sequence length="163" mass="18584">MTRPPRERPVLNKRRAARFAAVQALYQVELLGERPEVVVREFGEHRLARLFEPFEVEEPSPRVDREWFEIVVKGAWAARGRLDPEIEACLADGWTLARCGYLLRACLRAGAYELAERTDVPVKVVINEYVEVAHLFFDGSEPAFVNAVLDRLAPRLRLSEAAL</sequence>
<keyword evidence="5 6" id="KW-0804">Transcription</keyword>
<dbReference type="EMBL" id="JBBLZC010000001">
    <property type="protein sequence ID" value="MEK0081925.1"/>
    <property type="molecule type" value="Genomic_DNA"/>
</dbReference>
<feature type="domain" description="NusB/RsmB/TIM44" evidence="7">
    <location>
        <begin position="16"/>
        <end position="153"/>
    </location>
</feature>
<dbReference type="SUPFAM" id="SSF48013">
    <property type="entry name" value="NusB-like"/>
    <property type="match status" value="1"/>
</dbReference>
<keyword evidence="9" id="KW-1185">Reference proteome</keyword>
<organism evidence="8 9">
    <name type="scientific">Benzoatithermus flavus</name>
    <dbReference type="NCBI Taxonomy" id="3108223"/>
    <lineage>
        <taxon>Bacteria</taxon>
        <taxon>Pseudomonadati</taxon>
        <taxon>Pseudomonadota</taxon>
        <taxon>Alphaproteobacteria</taxon>
        <taxon>Geminicoccales</taxon>
        <taxon>Geminicoccaceae</taxon>
        <taxon>Benzoatithermus</taxon>
    </lineage>
</organism>
<comment type="function">
    <text evidence="6">Involved in transcription antitermination. Required for transcription of ribosomal RNA (rRNA) genes. Binds specifically to the boxA antiterminator sequence of the ribosomal RNA (rrn) operons.</text>
</comment>
<evidence type="ECO:0000313" key="8">
    <source>
        <dbReference type="EMBL" id="MEK0081925.1"/>
    </source>
</evidence>
<dbReference type="Proteomes" id="UP001375743">
    <property type="component" value="Unassembled WGS sequence"/>
</dbReference>
<protein>
    <recommendedName>
        <fullName evidence="6">Transcription antitermination protein NusB</fullName>
    </recommendedName>
    <alternativeName>
        <fullName evidence="6">Antitermination factor NusB</fullName>
    </alternativeName>
</protein>
<evidence type="ECO:0000313" key="9">
    <source>
        <dbReference type="Proteomes" id="UP001375743"/>
    </source>
</evidence>
<dbReference type="InterPro" id="IPR011605">
    <property type="entry name" value="NusB_fam"/>
</dbReference>
<keyword evidence="2 6" id="KW-0889">Transcription antitermination</keyword>
<dbReference type="Gene3D" id="1.10.940.10">
    <property type="entry name" value="NusB-like"/>
    <property type="match status" value="1"/>
</dbReference>
<dbReference type="InterPro" id="IPR035926">
    <property type="entry name" value="NusB-like_sf"/>
</dbReference>
<dbReference type="Pfam" id="PF01029">
    <property type="entry name" value="NusB"/>
    <property type="match status" value="1"/>
</dbReference>
<evidence type="ECO:0000256" key="3">
    <source>
        <dbReference type="ARBA" id="ARBA00022884"/>
    </source>
</evidence>
<evidence type="ECO:0000256" key="1">
    <source>
        <dbReference type="ARBA" id="ARBA00005952"/>
    </source>
</evidence>